<accession>A0A077EMR7</accession>
<gene>
    <name evidence="1" type="ORF">BD94_3080</name>
</gene>
<organism evidence="1 2">
    <name type="scientific">Elizabethkingia anophelis NUHP1</name>
    <dbReference type="NCBI Taxonomy" id="1338011"/>
    <lineage>
        <taxon>Bacteria</taxon>
        <taxon>Pseudomonadati</taxon>
        <taxon>Bacteroidota</taxon>
        <taxon>Flavobacteriia</taxon>
        <taxon>Flavobacteriales</taxon>
        <taxon>Weeksellaceae</taxon>
        <taxon>Elizabethkingia</taxon>
    </lineage>
</organism>
<dbReference type="RefSeq" id="WP_024566155.1">
    <property type="nucleotide sequence ID" value="NZ_CP007547.1"/>
</dbReference>
<proteinExistence type="predicted"/>
<dbReference type="STRING" id="1338011.BD94_3080"/>
<dbReference type="AlphaFoldDB" id="A0A077EMR7"/>
<dbReference type="eggNOG" id="ENOG5032SDI">
    <property type="taxonomic scope" value="Bacteria"/>
</dbReference>
<reference evidence="1" key="2">
    <citation type="journal article" date="2015" name="Genome Biol. Evol.">
        <title>Complete Genome Sequence and Transcriptomic Analysis of the Novel Pathogen Elizabethkingia anophelis in Response to Oxidative Stress.</title>
        <authorList>
            <person name="Li Y."/>
            <person name="Liu Y."/>
            <person name="Chew S.C."/>
            <person name="Tay M."/>
            <person name="Salido M.M."/>
            <person name="Teo J."/>
            <person name="Lauro F.M."/>
            <person name="Givskov M."/>
            <person name="Yang L."/>
        </authorList>
    </citation>
    <scope>NUCLEOTIDE SEQUENCE</scope>
    <source>
        <strain evidence="1">NUHP1</strain>
    </source>
</reference>
<dbReference type="Gene3D" id="3.10.450.50">
    <property type="match status" value="1"/>
</dbReference>
<dbReference type="HOGENOM" id="CLU_121854_0_0_10"/>
<dbReference type="Pfam" id="PF12893">
    <property type="entry name" value="Lumazine_bd_2"/>
    <property type="match status" value="1"/>
</dbReference>
<sequence>MRKGFILILGLVFNLFFSQNSETEAVKAGINKLFIAMKNSDSTGIKSSFTKQAILQTIMKNGEVKTENIPAFTRTIAKAVKNTLEERISFSAIHIDGNLASVWTPYQFYFQGKFSHCGVNSFQMVKENGEWKIQYIIDTRRKDNCIDDSKNELIK</sequence>
<reference evidence="1" key="1">
    <citation type="journal article" date="2013" name="Lancet">
        <title>First case of E anophelis outbreak in an intensive-care unit.</title>
        <authorList>
            <person name="Teo J."/>
            <person name="Tan S.Y."/>
            <person name="Tay M."/>
            <person name="Ding Y."/>
            <person name="Kjelleberg S."/>
            <person name="Givskov M."/>
            <person name="Lin R.T."/>
            <person name="Yang L."/>
        </authorList>
    </citation>
    <scope>NUCLEOTIDE SEQUENCE [LARGE SCALE GENOMIC DNA]</scope>
    <source>
        <strain evidence="1">NUHP1</strain>
    </source>
</reference>
<dbReference type="KEGG" id="eao:BD94_3080"/>
<dbReference type="EMBL" id="CP007547">
    <property type="protein sequence ID" value="AIL46855.1"/>
    <property type="molecule type" value="Genomic_DNA"/>
</dbReference>
<protein>
    <recommendedName>
        <fullName evidence="3">DUF4440 domain-containing protein</fullName>
    </recommendedName>
</protein>
<evidence type="ECO:0000313" key="2">
    <source>
        <dbReference type="Proteomes" id="UP000028933"/>
    </source>
</evidence>
<evidence type="ECO:0008006" key="3">
    <source>
        <dbReference type="Google" id="ProtNLM"/>
    </source>
</evidence>
<dbReference type="Proteomes" id="UP000028933">
    <property type="component" value="Chromosome"/>
</dbReference>
<evidence type="ECO:0000313" key="1">
    <source>
        <dbReference type="EMBL" id="AIL46855.1"/>
    </source>
</evidence>
<dbReference type="SUPFAM" id="SSF54427">
    <property type="entry name" value="NTF2-like"/>
    <property type="match status" value="1"/>
</dbReference>
<dbReference type="InterPro" id="IPR032710">
    <property type="entry name" value="NTF2-like_dom_sf"/>
</dbReference>
<name>A0A077EMR7_9FLAO</name>
<dbReference type="InterPro" id="IPR039437">
    <property type="entry name" value="FrzH/put_lumazine-bd"/>
</dbReference>